<dbReference type="InterPro" id="IPR024574">
    <property type="entry name" value="ELMO_ARM"/>
</dbReference>
<dbReference type="PROSITE" id="PS51335">
    <property type="entry name" value="ELMO"/>
    <property type="match status" value="1"/>
</dbReference>
<feature type="region of interest" description="Disordered" evidence="5">
    <location>
        <begin position="238"/>
        <end position="270"/>
    </location>
</feature>
<accession>A0ABR3UEM6</accession>
<feature type="compositionally biased region" description="Basic and acidic residues" evidence="5">
    <location>
        <begin position="250"/>
        <end position="270"/>
    </location>
</feature>
<reference evidence="7 8" key="1">
    <citation type="submission" date="2024-09" db="EMBL/GenBank/DDBJ databases">
        <title>T2T genomes of carrot and Alternaria dauci and their utility for understanding host-pathogen interaction during carrot leaf blight disease.</title>
        <authorList>
            <person name="Liu W."/>
            <person name="Xu S."/>
            <person name="Ou C."/>
            <person name="Liu X."/>
            <person name="Zhuang F."/>
            <person name="Deng X.W."/>
        </authorList>
    </citation>
    <scope>NUCLEOTIDE SEQUENCE [LARGE SCALE GENOMIC DNA]</scope>
    <source>
        <strain evidence="7 8">A2016</strain>
    </source>
</reference>
<feature type="region of interest" description="Disordered" evidence="5">
    <location>
        <begin position="1073"/>
        <end position="1100"/>
    </location>
</feature>
<feature type="region of interest" description="Disordered" evidence="5">
    <location>
        <begin position="771"/>
        <end position="814"/>
    </location>
</feature>
<dbReference type="InterPro" id="IPR011989">
    <property type="entry name" value="ARM-like"/>
</dbReference>
<gene>
    <name evidence="7" type="ORF">ACET3X_006749</name>
</gene>
<dbReference type="RefSeq" id="XP_069305517.1">
    <property type="nucleotide sequence ID" value="XM_069452913.1"/>
</dbReference>
<dbReference type="InterPro" id="IPR050868">
    <property type="entry name" value="ELMO_domain-containing"/>
</dbReference>
<evidence type="ECO:0000256" key="1">
    <source>
        <dbReference type="ARBA" id="ARBA00022703"/>
    </source>
</evidence>
<feature type="compositionally biased region" description="Low complexity" evidence="5">
    <location>
        <begin position="780"/>
        <end position="798"/>
    </location>
</feature>
<feature type="region of interest" description="Disordered" evidence="5">
    <location>
        <begin position="873"/>
        <end position="912"/>
    </location>
</feature>
<keyword evidence="1" id="KW-0053">Apoptosis</keyword>
<sequence>MDSVNVSELVARLGAEEESVRKMAVFKLQSAIGDPSFADVFIYEGGLPKLRFLALHSTGNTLAYCLTSLARLLELDKGWDHVTDDLVARIVDLVVAQPLVNVNRGAMSVLAAIVGHPSHRNSQDGTTGFQRLKPAVDAQPDFLPSLVEKITSADHALCANSLQLINALMRDAIANDAAFEWPKFIKQLQELGVIKSVYGLMQSSAIHDLAHPLLDFQSLTKILLRNWREEKVDLENPDHRRAIRGLHTASRPEKPDSDSKGSKKQSPDKWKRLGFETESPAWEFDNIGFLGLMDITDFVYKNEDGFQKLLLEQSAEPLEQRCPIARASLSVTQTLYEHFEVDKSDDFESHRHTDSRANFDRAFRPLLLHWSRLHTSGLNAFIRLWKAAGAQTEDFEKIEELIRILIEQVVGQAPRTRDVKDVEEDLAEFELKRLRELQMEVLELTYEDAWGHHLRQVRDELNHEALQFVKEQRIRCLLQGAWFPMGMDYGTGAGPVTSKTLNCSVPSAWRFVRLSHNRRYLHYADFDDKTATEPRLDTLQEKIDLSIVSSVVSNVSASAPSTSSSDSTVRTLPGHERASTSTKITIHGYLPPSNHSRQTSSGSGAGRKESVLLHLHPQSHTLASEWLDGLLMLLNQQPITADTNKLATFIGGYGLKIRLLNVRYEDVGLEEPVLPSREGLDEEYYCTLYETCPTHRLATASRPPFAASIEQTTAHVPASNVCAFADVEFRAEAMRSKAKGTILPLQQAEFDALPYSVQRKYFSSLERLQIRQQASDEPTSGRSSQASTSSRSHRPSLSLGTGRRRRKSEKAVQSHDISQVDLDFFLSLPEKVRKQHFSREEQALLLERHQQAFLPDDQDIEWAQQRFDDFHFDVPGPPVDLPERGRSRRRSLSASSTVSPSRASFGPSATLDTNKDRNSHLLFLDTMATPMFTRREMPIDNMRRTMSLTSHPVRHGFSNMSDPPFFNARPKGFHHRAHSSSLAGHMLPRTPSPLVVDTETTHYQDPEARKKLRMYLASPQKFDEAIEFGFPSSAGNDSATPHFQLPQIDSQARKFSRDMRTFLRDGKLSFFEDNKENQGLESDAGSVADMDSPATPSSTGLSFRMHSRQLSHRKFSVESPAPSPVQSASGHFNREMTLRMTLTRPDLRADEDQLYGWQGSNSSPKAPKDDPLALEDLVFTDDMTGTKGAFYVKPKPRGNLVSRLFKRASLKTTSR</sequence>
<keyword evidence="3" id="KW-0729">SH3-binding</keyword>
<feature type="region of interest" description="Disordered" evidence="5">
    <location>
        <begin position="1154"/>
        <end position="1173"/>
    </location>
</feature>
<dbReference type="GeneID" id="96087071"/>
<dbReference type="EMBL" id="JBHGVX010000006">
    <property type="protein sequence ID" value="KAL1794933.1"/>
    <property type="molecule type" value="Genomic_DNA"/>
</dbReference>
<dbReference type="Gene3D" id="1.25.10.10">
    <property type="entry name" value="Leucine-rich Repeat Variant"/>
    <property type="match status" value="1"/>
</dbReference>
<organism evidence="7 8">
    <name type="scientific">Alternaria dauci</name>
    <dbReference type="NCBI Taxonomy" id="48095"/>
    <lineage>
        <taxon>Eukaryota</taxon>
        <taxon>Fungi</taxon>
        <taxon>Dikarya</taxon>
        <taxon>Ascomycota</taxon>
        <taxon>Pezizomycotina</taxon>
        <taxon>Dothideomycetes</taxon>
        <taxon>Pleosporomycetidae</taxon>
        <taxon>Pleosporales</taxon>
        <taxon>Pleosporineae</taxon>
        <taxon>Pleosporaceae</taxon>
        <taxon>Alternaria</taxon>
        <taxon>Alternaria sect. Porri</taxon>
    </lineage>
</organism>
<feature type="domain" description="ELMO" evidence="6">
    <location>
        <begin position="238"/>
        <end position="410"/>
    </location>
</feature>
<dbReference type="InterPro" id="IPR011993">
    <property type="entry name" value="PH-like_dom_sf"/>
</dbReference>
<keyword evidence="2" id="KW-0581">Phagocytosis</keyword>
<comment type="caution">
    <text evidence="7">The sequence shown here is derived from an EMBL/GenBank/DDBJ whole genome shotgun (WGS) entry which is preliminary data.</text>
</comment>
<feature type="compositionally biased region" description="Low complexity" evidence="5">
    <location>
        <begin position="557"/>
        <end position="569"/>
    </location>
</feature>
<dbReference type="InterPro" id="IPR001849">
    <property type="entry name" value="PH_domain"/>
</dbReference>
<evidence type="ECO:0000313" key="8">
    <source>
        <dbReference type="Proteomes" id="UP001578633"/>
    </source>
</evidence>
<comment type="function">
    <text evidence="4">Involved in cytoskeletal rearrangements required for phagocytosis of apoptotic cells and cell motility. Acts in association with DOCK1 and CRK. Was initially proposed to be required in complex with DOCK1 to activate Rac Rho small GTPases. May enhance the guanine nucleotide exchange factor (GEF) activity of DOCK1.</text>
</comment>
<dbReference type="Pfam" id="PF04727">
    <property type="entry name" value="ELMO_CED12"/>
    <property type="match status" value="1"/>
</dbReference>
<proteinExistence type="predicted"/>
<dbReference type="Pfam" id="PF11841">
    <property type="entry name" value="ELMO_ARM"/>
    <property type="match status" value="1"/>
</dbReference>
<evidence type="ECO:0000256" key="2">
    <source>
        <dbReference type="ARBA" id="ARBA00022907"/>
    </source>
</evidence>
<dbReference type="PANTHER" id="PTHR12771:SF56">
    <property type="entry name" value="CED-12"/>
    <property type="match status" value="1"/>
</dbReference>
<protein>
    <recommendedName>
        <fullName evidence="6">ELMO domain-containing protein</fullName>
    </recommendedName>
</protein>
<evidence type="ECO:0000256" key="3">
    <source>
        <dbReference type="ARBA" id="ARBA00023036"/>
    </source>
</evidence>
<evidence type="ECO:0000256" key="4">
    <source>
        <dbReference type="ARBA" id="ARBA00024863"/>
    </source>
</evidence>
<dbReference type="InterPro" id="IPR016024">
    <property type="entry name" value="ARM-type_fold"/>
</dbReference>
<dbReference type="InterPro" id="IPR006816">
    <property type="entry name" value="ELMO_dom"/>
</dbReference>
<evidence type="ECO:0000313" key="7">
    <source>
        <dbReference type="EMBL" id="KAL1794933.1"/>
    </source>
</evidence>
<dbReference type="Pfam" id="PF16457">
    <property type="entry name" value="PH_12"/>
    <property type="match status" value="1"/>
</dbReference>
<feature type="compositionally biased region" description="Low complexity" evidence="5">
    <location>
        <begin position="892"/>
        <end position="904"/>
    </location>
</feature>
<evidence type="ECO:0000256" key="5">
    <source>
        <dbReference type="SAM" id="MobiDB-lite"/>
    </source>
</evidence>
<dbReference type="SUPFAM" id="SSF48371">
    <property type="entry name" value="ARM repeat"/>
    <property type="match status" value="1"/>
</dbReference>
<dbReference type="PANTHER" id="PTHR12771">
    <property type="entry name" value="ENGULFMENT AND CELL MOTILITY"/>
    <property type="match status" value="1"/>
</dbReference>
<dbReference type="Gene3D" id="2.30.29.30">
    <property type="entry name" value="Pleckstrin-homology domain (PH domain)/Phosphotyrosine-binding domain (PTB)"/>
    <property type="match status" value="1"/>
</dbReference>
<feature type="compositionally biased region" description="Polar residues" evidence="5">
    <location>
        <begin position="593"/>
        <end position="602"/>
    </location>
</feature>
<dbReference type="Proteomes" id="UP001578633">
    <property type="component" value="Chromosome 6"/>
</dbReference>
<evidence type="ECO:0000259" key="6">
    <source>
        <dbReference type="PROSITE" id="PS51335"/>
    </source>
</evidence>
<keyword evidence="8" id="KW-1185">Reference proteome</keyword>
<name>A0ABR3UEM6_9PLEO</name>
<feature type="region of interest" description="Disordered" evidence="5">
    <location>
        <begin position="557"/>
        <end position="606"/>
    </location>
</feature>